<evidence type="ECO:0000313" key="3">
    <source>
        <dbReference type="Proteomes" id="UP000566819"/>
    </source>
</evidence>
<evidence type="ECO:0000313" key="2">
    <source>
        <dbReference type="EMBL" id="KAF4611352.1"/>
    </source>
</evidence>
<feature type="compositionally biased region" description="Basic and acidic residues" evidence="1">
    <location>
        <begin position="497"/>
        <end position="512"/>
    </location>
</feature>
<feature type="compositionally biased region" description="Basic residues" evidence="1">
    <location>
        <begin position="177"/>
        <end position="191"/>
    </location>
</feature>
<dbReference type="EMBL" id="JAAMPI010002579">
    <property type="protein sequence ID" value="KAF4611352.1"/>
    <property type="molecule type" value="Genomic_DNA"/>
</dbReference>
<feature type="region of interest" description="Disordered" evidence="1">
    <location>
        <begin position="84"/>
        <end position="395"/>
    </location>
</feature>
<feature type="compositionally biased region" description="Basic and acidic residues" evidence="1">
    <location>
        <begin position="370"/>
        <end position="385"/>
    </location>
</feature>
<feature type="region of interest" description="Disordered" evidence="1">
    <location>
        <begin position="550"/>
        <end position="578"/>
    </location>
</feature>
<accession>A0A8H4VIX2</accession>
<feature type="compositionally biased region" description="Basic and acidic residues" evidence="1">
    <location>
        <begin position="229"/>
        <end position="256"/>
    </location>
</feature>
<feature type="compositionally biased region" description="Basic and acidic residues" evidence="1">
    <location>
        <begin position="157"/>
        <end position="176"/>
    </location>
</feature>
<name>A0A8H4VIX2_9HELO</name>
<feature type="compositionally biased region" description="Low complexity" evidence="1">
    <location>
        <begin position="23"/>
        <end position="36"/>
    </location>
</feature>
<reference evidence="2 3" key="1">
    <citation type="submission" date="2020-03" db="EMBL/GenBank/DDBJ databases">
        <title>Draft Genome Sequence of Cudoniella acicularis.</title>
        <authorList>
            <person name="Buettner E."/>
            <person name="Kellner H."/>
        </authorList>
    </citation>
    <scope>NUCLEOTIDE SEQUENCE [LARGE SCALE GENOMIC DNA]</scope>
    <source>
        <strain evidence="2 3">DSM 108380</strain>
    </source>
</reference>
<evidence type="ECO:0000256" key="1">
    <source>
        <dbReference type="SAM" id="MobiDB-lite"/>
    </source>
</evidence>
<gene>
    <name evidence="2" type="ORF">G7Y89_g15661</name>
</gene>
<feature type="compositionally biased region" description="Basic and acidic residues" evidence="1">
    <location>
        <begin position="478"/>
        <end position="488"/>
    </location>
</feature>
<organism evidence="2 3">
    <name type="scientific">Cudoniella acicularis</name>
    <dbReference type="NCBI Taxonomy" id="354080"/>
    <lineage>
        <taxon>Eukaryota</taxon>
        <taxon>Fungi</taxon>
        <taxon>Dikarya</taxon>
        <taxon>Ascomycota</taxon>
        <taxon>Pezizomycotina</taxon>
        <taxon>Leotiomycetes</taxon>
        <taxon>Helotiales</taxon>
        <taxon>Tricladiaceae</taxon>
        <taxon>Cudoniella</taxon>
    </lineage>
</organism>
<dbReference type="AlphaFoldDB" id="A0A8H4VIX2"/>
<proteinExistence type="predicted"/>
<keyword evidence="3" id="KW-1185">Reference proteome</keyword>
<sequence length="677" mass="76935">MNNYEPYMTTPAAYNGFSATTSLAGSPSAALGSYAPRAAPSPRHHDSRDASGGAYDSLGSPQPFSPRYNSKGYYATTEVDAKISRKQSHWSAPTKEEDSFSYQASFQDSDEDEYEYVDRLVDGVIYRVPARGPTRTTDSYRGQGTDQYYHSQGQSYRYERPEREVLEESPRYEPSPRRRRQSSSTPRRHTVRQKERNGDSEICDQAVPIRDKPRPARGRASVKMNPPTVEDRFIPRLNRSERNSDTIREYHDERGMSPRPMPRGRNPISQVRVPSPYSDSSRSRSRPRSGLGIGKPNGNVDSLDLPSQSVPDFRDEYYSRQAFRKDLESPPFQPDDYISDSEDSITPSRSASRHRRPSFTPQRPLFARPTFRETHNDGLPRETTRTQRPVTTDTYDLQPDRFTRTATRFDGMTIDKITFEQGHHQKPLDSYAFKCSKISKDNTIGESARKADLLAGYGQRFQRSAFKGGVAEDVDGADSERSRARRVQDSSYNESIPYDRRVDGADSERPHVEQSTTANRERHLAPGAPRRAETFYAPKTPKSPMEIYRKARPRFPPGDTTPAGTRYRGSSKVADRPPAGSYFQEVKYAPKYSSEDVIYSAPTWDIYEEEIDPAPPRVDPYTSSYKRRSRDRTGCSMVDLLQGFRVSLHKRTLSSAAKNRFYAKPIFYTSLGGHMSA</sequence>
<dbReference type="Proteomes" id="UP000566819">
    <property type="component" value="Unassembled WGS sequence"/>
</dbReference>
<feature type="compositionally biased region" description="Polar residues" evidence="1">
    <location>
        <begin position="134"/>
        <end position="155"/>
    </location>
</feature>
<feature type="region of interest" description="Disordered" evidence="1">
    <location>
        <begin position="23"/>
        <end position="71"/>
    </location>
</feature>
<feature type="compositionally biased region" description="Basic and acidic residues" evidence="1">
    <location>
        <begin position="312"/>
        <end position="328"/>
    </location>
</feature>
<feature type="compositionally biased region" description="Low complexity" evidence="1">
    <location>
        <begin position="263"/>
        <end position="280"/>
    </location>
</feature>
<protein>
    <submittedName>
        <fullName evidence="2">Uncharacterized protein</fullName>
    </submittedName>
</protein>
<comment type="caution">
    <text evidence="2">The sequence shown here is derived from an EMBL/GenBank/DDBJ whole genome shotgun (WGS) entry which is preliminary data.</text>
</comment>
<feature type="region of interest" description="Disordered" evidence="1">
    <location>
        <begin position="472"/>
        <end position="536"/>
    </location>
</feature>